<feature type="compositionally biased region" description="Low complexity" evidence="1">
    <location>
        <begin position="475"/>
        <end position="488"/>
    </location>
</feature>
<feature type="compositionally biased region" description="Acidic residues" evidence="1">
    <location>
        <begin position="2143"/>
        <end position="2174"/>
    </location>
</feature>
<keyword evidence="3" id="KW-1185">Reference proteome</keyword>
<feature type="compositionally biased region" description="Low complexity" evidence="1">
    <location>
        <begin position="1870"/>
        <end position="1883"/>
    </location>
</feature>
<dbReference type="EMBL" id="LGTL01000025">
    <property type="protein sequence ID" value="KPA75301.1"/>
    <property type="molecule type" value="Genomic_DNA"/>
</dbReference>
<feature type="region of interest" description="Disordered" evidence="1">
    <location>
        <begin position="1742"/>
        <end position="1784"/>
    </location>
</feature>
<feature type="compositionally biased region" description="Acidic residues" evidence="1">
    <location>
        <begin position="2074"/>
        <end position="2083"/>
    </location>
</feature>
<feature type="region of interest" description="Disordered" evidence="1">
    <location>
        <begin position="2005"/>
        <end position="2035"/>
    </location>
</feature>
<sequence length="2218" mass="237410">MAATASSVSAAALYQDQVWSALWGVLQQPQHPDSTLRSCSTLQHATTHALMQILSGGAAEPKVTLSTLEGVSSQLLRRADGAPLPTPPGVTAAGQRGVVGPATSGLLPTPSHAAATAVEIERFYVLVCTAIQLSVVTDVPLLISDRAPAVVASGPATATATSAAAQLPVGVTLASSAIVAGIFGVARHLMVDGAAADAASAQHHVQPLWFTFLFIYLQQLSAHTPKDTSGFSRFFENCGKEYARRIAMEPISSDDEDVTALSLSEEGNTNTSHCLSIRPSDARANELAALRAWSQVSADLLKDTIARTRFRRAALLFKSFVPHMTSQAPTLMFLLVDLLCEYHRSWEAWMQGVPHGTLDEQLAEQLAQYSTRSIARDSTTSASSSTQKSKQWEQCRCLIRSFGDRLTLLLGEGTPHAHLVATALCAVLSSLYVLPHTRPAGVCAADVSNRSSNTDSGGSNATPIQSPTAPKPGQATAAGRAATAADAGAGRGRRDEEAAVSEVETAYRLPRRGVLSAAATESASPTAAAAASSLQTIHEDARVCEAEWRLRNYAPLGQLLAYVHVLELQKVHVFCVAAMQMRVGRTEAQQTEHVRLFAVASLYCGVAGWDLALLLWHFAGCPLPPSFRGPDVSPSPALPNSALARYTAAVQQYVDQSRAELIVNTPFVELNGSGFEGGFNGDHRRGGGGDGGGGGRSGRRPAPHQQTERSTIPSRGELQTSRFIKMVNLDPVLLSWRAHRAAAEMAFAATSLTAPAAATASAAQTSSPPPASSTPQRTDAMASGSGSLTPAATASGPIALSTTPPGNTVGSQDALLSPCCFIRDLLVAGQYTLATAGMKYLSKSPLNAGDKDGASSASVNVLLPPRRAFPRSVSVVYYVSVVLRRWLQRWETLRERPPPSSSGDSGDSVGLRDETVAVLHSLFPLLSVVQSYLAHQALLARLAAHLAWLCKVASSSVSTSKESEGAMVALALVERLLIYVVMPCLRVLPPALVVYDALDDIVEVFTRLCHPHPDTYAVIPYGESPAAPFHVMRWLEALLPSPTFVAMYQTKQQQQQQQQQNSNSKDSSRVWAAPALVHPHDALLRKEREALLSQSLKRLNAENIEEYQAALRPILYAEPLLVAHRLFVLAIGYKNNFLTAHTRLLHGLPRTILTLITQQGLLLMERYAAEEKLTDTNGESRTSILATFLSTLWRDNVDVLDGAMLVRRVELALRSNSGHDIVLGTELCKALLTVMAYRTLEHEEKYSAAQLQARAVTPSTTSFFGRGAMTSFRVSCWQDSGSALLLLSPTDVFVTARQALTEALRQPCVVPLQREDEAEEDEMDGYQNEEEGARHGEHVRAGDVETRLSLGQLILVHLCRLQSRIYELQRDLDGGAEVILLSSAQRFNTMDDMLIILEELFPAPTTSSVVDRLCALVRQVALPQVALYVETQQRRKFAALGSVVARTPSLLTAADAVYRVPIPTFTPSDLITTTAAAGTATSVASECSPSVARLLQYFTAAHFEYSPVPYNAARQEWQQCMQKAQRLLSAHRAPSPLATAATSTAAVLSSGGDCARAQRAASIVAWLTTEEKRLDAEELAHRHLLSSSAPARAALLDAFVRDLVPANPADAASVAVADDALIDFAVSYLLPRAVLNLREAAAVAAFFMWAFQHAESTDVSHQQQKQRQPLLRRVTDLALTFVSAAFTYFVAYTDGECKRIGYVLQRLLEIPALSGQRQQRQSVATLSPELFAQLHSLYATANPGEGSAAGTPNGGVKDGKTAAAGPHSPSPNEPRDESGMPGVGAHRNISSAFFSHSFLCASGGSAVRTNDDATAATASSAASAPLPQLPSLLALAVIRGLVEAGTEADAAATAAAAAASTSTQKPEKVSAAASNDSSKASAAADRKTNASRADESPASGASAIPLQLEAYVCRALVQLLTHEHDVPAYAQRNQFLILEQLDKAAFPSTLCAVDLLIRAVEPHASKSKSYYALASAVLKHLRLNRRRRREAQNVVAALSRGEDVSDAASYRTDGPPATPSTVTAAPSVAPSSLRESATACRAQWRLREHYMKQLMQAEVAQLLGDQQLRRHDESEVDEEENEEKEIGSNTSDYGEETAAEDSEVQQQQEDEQQQQKQPSQDRDDEQEVNAEREESGASGVSSLDDEEDGDGASGGEDDSSSGDDGGAEDEEEDSLSGASDEARESEASPVEDDDDDDDASGPRKRPREEDAGEERGER</sequence>
<feature type="compositionally biased region" description="Low complexity" evidence="1">
    <location>
        <begin position="2019"/>
        <end position="2032"/>
    </location>
</feature>
<feature type="compositionally biased region" description="Basic and acidic residues" evidence="1">
    <location>
        <begin position="2206"/>
        <end position="2218"/>
    </location>
</feature>
<feature type="compositionally biased region" description="Acidic residues" evidence="1">
    <location>
        <begin position="1316"/>
        <end position="1330"/>
    </location>
</feature>
<dbReference type="PANTHER" id="PTHR48125">
    <property type="entry name" value="LP07818P1"/>
    <property type="match status" value="1"/>
</dbReference>
<dbReference type="GeneID" id="26908885"/>
<reference evidence="2 3" key="1">
    <citation type="submission" date="2015-07" db="EMBL/GenBank/DDBJ databases">
        <title>High-quality genome of monoxenous trypanosomatid Leptomonas pyrrhocoris.</title>
        <authorList>
            <person name="Flegontov P."/>
            <person name="Butenko A."/>
            <person name="Firsov S."/>
            <person name="Vlcek C."/>
            <person name="Logacheva M.D."/>
            <person name="Field M."/>
            <person name="Filatov D."/>
            <person name="Flegontova O."/>
            <person name="Gerasimov E."/>
            <person name="Jackson A.P."/>
            <person name="Kelly S."/>
            <person name="Opperdoes F."/>
            <person name="O'Reilly A."/>
            <person name="Votypka J."/>
            <person name="Yurchenko V."/>
            <person name="Lukes J."/>
        </authorList>
    </citation>
    <scope>NUCLEOTIDE SEQUENCE [LARGE SCALE GENOMIC DNA]</scope>
    <source>
        <strain evidence="2">H10</strain>
    </source>
</reference>
<feature type="compositionally biased region" description="Polar residues" evidence="1">
    <location>
        <begin position="704"/>
        <end position="717"/>
    </location>
</feature>
<evidence type="ECO:0000313" key="3">
    <source>
        <dbReference type="Proteomes" id="UP000037923"/>
    </source>
</evidence>
<name>A0A0N0VDH6_LEPPY</name>
<protein>
    <submittedName>
        <fullName evidence="2">Uncharacterized protein</fullName>
    </submittedName>
</protein>
<feature type="region of interest" description="Disordered" evidence="1">
    <location>
        <begin position="1858"/>
        <end position="1899"/>
    </location>
</feature>
<gene>
    <name evidence="2" type="ORF">ABB37_08601</name>
</gene>
<comment type="caution">
    <text evidence="2">The sequence shown here is derived from an EMBL/GenBank/DDBJ whole genome shotgun (WGS) entry which is preliminary data.</text>
</comment>
<feature type="compositionally biased region" description="Acidic residues" evidence="1">
    <location>
        <begin position="2189"/>
        <end position="2199"/>
    </location>
</feature>
<feature type="compositionally biased region" description="Polar residues" evidence="1">
    <location>
        <begin position="449"/>
        <end position="468"/>
    </location>
</feature>
<dbReference type="RefSeq" id="XP_015653740.1">
    <property type="nucleotide sequence ID" value="XM_015807658.1"/>
</dbReference>
<evidence type="ECO:0000256" key="1">
    <source>
        <dbReference type="SAM" id="MobiDB-lite"/>
    </source>
</evidence>
<feature type="region of interest" description="Disordered" evidence="1">
    <location>
        <begin position="449"/>
        <end position="503"/>
    </location>
</feature>
<feature type="region of interest" description="Disordered" evidence="1">
    <location>
        <begin position="2067"/>
        <end position="2218"/>
    </location>
</feature>
<accession>A0A0N0VDH6</accession>
<dbReference type="OMA" id="FTAAHFE"/>
<organism evidence="2 3">
    <name type="scientific">Leptomonas pyrrhocoris</name>
    <name type="common">Firebug parasite</name>
    <dbReference type="NCBI Taxonomy" id="157538"/>
    <lineage>
        <taxon>Eukaryota</taxon>
        <taxon>Discoba</taxon>
        <taxon>Euglenozoa</taxon>
        <taxon>Kinetoplastea</taxon>
        <taxon>Metakinetoplastina</taxon>
        <taxon>Trypanosomatida</taxon>
        <taxon>Trypanosomatidae</taxon>
        <taxon>Leishmaniinae</taxon>
        <taxon>Leptomonas</taxon>
    </lineage>
</organism>
<feature type="region of interest" description="Disordered" evidence="1">
    <location>
        <begin position="1316"/>
        <end position="1338"/>
    </location>
</feature>
<feature type="region of interest" description="Disordered" evidence="1">
    <location>
        <begin position="674"/>
        <end position="717"/>
    </location>
</feature>
<dbReference type="OrthoDB" id="273474at2759"/>
<dbReference type="Proteomes" id="UP000037923">
    <property type="component" value="Unassembled WGS sequence"/>
</dbReference>
<evidence type="ECO:0000313" key="2">
    <source>
        <dbReference type="EMBL" id="KPA75301.1"/>
    </source>
</evidence>
<dbReference type="VEuPathDB" id="TriTrypDB:LpyrH10_25_0990"/>
<feature type="region of interest" description="Disordered" evidence="1">
    <location>
        <begin position="759"/>
        <end position="805"/>
    </location>
</feature>
<feature type="compositionally biased region" description="Acidic residues" evidence="1">
    <location>
        <begin position="2093"/>
        <end position="2112"/>
    </location>
</feature>
<proteinExistence type="predicted"/>
<feature type="compositionally biased region" description="Basic and acidic residues" evidence="1">
    <location>
        <begin position="1884"/>
        <end position="1895"/>
    </location>
</feature>
<dbReference type="PANTHER" id="PTHR48125:SF10">
    <property type="entry name" value="OS12G0136300 PROTEIN"/>
    <property type="match status" value="1"/>
</dbReference>